<sequence length="412" mass="46350">MEKTRHPQLSQYSTRLASFVHSQFVTDHEALAHLGFFYQGQGDRVCCYECGVTLSRWRQNDAPLLEHLSSSPECRHLATIIDPTTLQDYKIQVQKLKAVELGIENRGVERAANTFQDKRKKIKCPEYSSYSVRLSTFARFPVIHGLDVHGVAAAGFYYTGCQDIVRCYACNGCLKSMELGEDPWMEHYTCFPDCPHLEQLTSKLPGRETVAGASNAQSGEKSPQEVVAGVISELSTEDQKSQKQDIEPDLNTPGALAVLDFGYSRQAIKMAIEELRKKGQTTLTANGILQVLISFEDKGLKLPLDFNAHGEMNDLFSERKHVSSKKLSSEENLACMKSNGSPTSETKDISNLLKENENLTKMMTCKRCRKRQRNVLVLPCTHFCLCEQCSKEVSLCPECWKPITERVKTYLS</sequence>
<dbReference type="CDD" id="cd16649">
    <property type="entry name" value="mRING-HC-C3HC5_CGRF1-like"/>
    <property type="match status" value="1"/>
</dbReference>
<comment type="similarity">
    <text evidence="1">Belongs to the IAP family.</text>
</comment>
<dbReference type="SMART" id="SM00238">
    <property type="entry name" value="BIR"/>
    <property type="match status" value="2"/>
</dbReference>
<dbReference type="Gene3D" id="3.30.40.10">
    <property type="entry name" value="Zinc/RING finger domain, C3HC4 (zinc finger)"/>
    <property type="match status" value="1"/>
</dbReference>
<dbReference type="PANTHER" id="PTHR10044">
    <property type="entry name" value="INHIBITOR OF APOPTOSIS"/>
    <property type="match status" value="1"/>
</dbReference>
<evidence type="ECO:0000256" key="4">
    <source>
        <dbReference type="PROSITE-ProRule" id="PRU00175"/>
    </source>
</evidence>
<dbReference type="InterPro" id="IPR013083">
    <property type="entry name" value="Znf_RING/FYVE/PHD"/>
</dbReference>
<evidence type="ECO:0000256" key="1">
    <source>
        <dbReference type="ARBA" id="ARBA00006672"/>
    </source>
</evidence>
<proteinExistence type="inferred from homology"/>
<dbReference type="InterPro" id="IPR001841">
    <property type="entry name" value="Znf_RING"/>
</dbReference>
<dbReference type="SUPFAM" id="SSF57924">
    <property type="entry name" value="Inhibitor of apoptosis (IAP) repeat"/>
    <property type="match status" value="2"/>
</dbReference>
<feature type="domain" description="RING-type" evidence="5">
    <location>
        <begin position="365"/>
        <end position="399"/>
    </location>
</feature>
<protein>
    <recommendedName>
        <fullName evidence="5">RING-type domain-containing protein</fullName>
    </recommendedName>
</protein>
<keyword evidence="3" id="KW-0862">Zinc</keyword>
<accession>A0ABD3XCM6</accession>
<dbReference type="PROSITE" id="PS50089">
    <property type="entry name" value="ZF_RING_2"/>
    <property type="match status" value="1"/>
</dbReference>
<dbReference type="Pfam" id="PF13920">
    <property type="entry name" value="zf-C3HC4_3"/>
    <property type="match status" value="1"/>
</dbReference>
<keyword evidence="2 4" id="KW-0479">Metal-binding</keyword>
<dbReference type="InterPro" id="IPR050784">
    <property type="entry name" value="IAP"/>
</dbReference>
<dbReference type="Gene3D" id="1.10.1170.10">
    <property type="entry name" value="Inhibitor Of Apoptosis Protein (2mihbC-IAP-1), Chain A"/>
    <property type="match status" value="2"/>
</dbReference>
<dbReference type="AlphaFoldDB" id="A0ABD3XCM6"/>
<dbReference type="InterPro" id="IPR001370">
    <property type="entry name" value="BIR_rpt"/>
</dbReference>
<reference evidence="6 7" key="1">
    <citation type="submission" date="2024-11" db="EMBL/GenBank/DDBJ databases">
        <title>Chromosome-level genome assembly of the freshwater bivalve Anodonta woodiana.</title>
        <authorList>
            <person name="Chen X."/>
        </authorList>
    </citation>
    <scope>NUCLEOTIDE SEQUENCE [LARGE SCALE GENOMIC DNA]</scope>
    <source>
        <strain evidence="6">MN2024</strain>
        <tissue evidence="6">Gills</tissue>
    </source>
</reference>
<evidence type="ECO:0000313" key="7">
    <source>
        <dbReference type="Proteomes" id="UP001634394"/>
    </source>
</evidence>
<dbReference type="Gene3D" id="1.10.8.10">
    <property type="entry name" value="DNA helicase RuvA subunit, C-terminal domain"/>
    <property type="match status" value="1"/>
</dbReference>
<dbReference type="PROSITE" id="PS50143">
    <property type="entry name" value="BIR_REPEAT_2"/>
    <property type="match status" value="2"/>
</dbReference>
<organism evidence="6 7">
    <name type="scientific">Sinanodonta woodiana</name>
    <name type="common">Chinese pond mussel</name>
    <name type="synonym">Anodonta woodiana</name>
    <dbReference type="NCBI Taxonomy" id="1069815"/>
    <lineage>
        <taxon>Eukaryota</taxon>
        <taxon>Metazoa</taxon>
        <taxon>Spiralia</taxon>
        <taxon>Lophotrochozoa</taxon>
        <taxon>Mollusca</taxon>
        <taxon>Bivalvia</taxon>
        <taxon>Autobranchia</taxon>
        <taxon>Heteroconchia</taxon>
        <taxon>Palaeoheterodonta</taxon>
        <taxon>Unionida</taxon>
        <taxon>Unionoidea</taxon>
        <taxon>Unionidae</taxon>
        <taxon>Unioninae</taxon>
        <taxon>Sinanodonta</taxon>
    </lineage>
</organism>
<keyword evidence="2 4" id="KW-0863">Zinc-finger</keyword>
<evidence type="ECO:0000256" key="2">
    <source>
        <dbReference type="ARBA" id="ARBA00022771"/>
    </source>
</evidence>
<dbReference type="PANTHER" id="PTHR10044:SF139">
    <property type="entry name" value="DEATH-ASSOCIATED INHIBITOR OF APOPTOSIS 2"/>
    <property type="match status" value="1"/>
</dbReference>
<evidence type="ECO:0000313" key="6">
    <source>
        <dbReference type="EMBL" id="KAL3882757.1"/>
    </source>
</evidence>
<comment type="caution">
    <text evidence="6">The sequence shown here is derived from an EMBL/GenBank/DDBJ whole genome shotgun (WGS) entry which is preliminary data.</text>
</comment>
<evidence type="ECO:0000256" key="3">
    <source>
        <dbReference type="ARBA" id="ARBA00022833"/>
    </source>
</evidence>
<dbReference type="GO" id="GO:0008270">
    <property type="term" value="F:zinc ion binding"/>
    <property type="evidence" value="ECO:0007669"/>
    <property type="project" value="UniProtKB-KW"/>
</dbReference>
<dbReference type="Pfam" id="PF00653">
    <property type="entry name" value="BIR"/>
    <property type="match status" value="2"/>
</dbReference>
<gene>
    <name evidence="6" type="ORF">ACJMK2_029068</name>
</gene>
<dbReference type="EMBL" id="JBJQND010000003">
    <property type="protein sequence ID" value="KAL3882757.1"/>
    <property type="molecule type" value="Genomic_DNA"/>
</dbReference>
<keyword evidence="7" id="KW-1185">Reference proteome</keyword>
<dbReference type="Proteomes" id="UP001634394">
    <property type="component" value="Unassembled WGS sequence"/>
</dbReference>
<dbReference type="CDD" id="cd00022">
    <property type="entry name" value="BIR"/>
    <property type="match status" value="2"/>
</dbReference>
<name>A0ABD3XCM6_SINWO</name>
<evidence type="ECO:0000259" key="5">
    <source>
        <dbReference type="PROSITE" id="PS50089"/>
    </source>
</evidence>